<evidence type="ECO:0000313" key="7">
    <source>
        <dbReference type="EMBL" id="MFC6197006.1"/>
    </source>
</evidence>
<dbReference type="PANTHER" id="PTHR30055">
    <property type="entry name" value="HTH-TYPE TRANSCRIPTIONAL REGULATOR RUTR"/>
    <property type="match status" value="1"/>
</dbReference>
<sequence length="205" mass="22659">MTTKTATRMRQEERRKLSTKKLIKACLELADEFGMSAVTFEAIGQKAGYSRGLASQKFGSKAGLMRAVINQLHEEVARARADAHHEGMTGLEALEVFVHVHLNSLLKSSANRAYFVLFCSAIAEKSEMRELFAESHDRSKAELMELFSRGVEDGSVRKDIDVEQAALLTGSQLIGISTQSLADPNFDLERIETAFVSLIRTSYAA</sequence>
<evidence type="ECO:0000256" key="3">
    <source>
        <dbReference type="ARBA" id="ARBA00023125"/>
    </source>
</evidence>
<name>A0ABW1S637_9PROT</name>
<keyword evidence="3 5" id="KW-0238">DNA-binding</keyword>
<dbReference type="InterPro" id="IPR036271">
    <property type="entry name" value="Tet_transcr_reg_TetR-rel_C_sf"/>
</dbReference>
<dbReference type="Pfam" id="PF00440">
    <property type="entry name" value="TetR_N"/>
    <property type="match status" value="1"/>
</dbReference>
<keyword evidence="2" id="KW-0805">Transcription regulation</keyword>
<dbReference type="Gene3D" id="1.10.357.10">
    <property type="entry name" value="Tetracycline Repressor, domain 2"/>
    <property type="match status" value="1"/>
</dbReference>
<evidence type="ECO:0000256" key="2">
    <source>
        <dbReference type="ARBA" id="ARBA00023015"/>
    </source>
</evidence>
<keyword evidence="4" id="KW-0804">Transcription</keyword>
<dbReference type="InterPro" id="IPR009057">
    <property type="entry name" value="Homeodomain-like_sf"/>
</dbReference>
<evidence type="ECO:0000313" key="8">
    <source>
        <dbReference type="Proteomes" id="UP001596303"/>
    </source>
</evidence>
<feature type="domain" description="HTH tetR-type" evidence="6">
    <location>
        <begin position="16"/>
        <end position="76"/>
    </location>
</feature>
<dbReference type="InterPro" id="IPR050109">
    <property type="entry name" value="HTH-type_TetR-like_transc_reg"/>
</dbReference>
<dbReference type="EMBL" id="JBHSSW010000003">
    <property type="protein sequence ID" value="MFC6197006.1"/>
    <property type="molecule type" value="Genomic_DNA"/>
</dbReference>
<dbReference type="PROSITE" id="PS50977">
    <property type="entry name" value="HTH_TETR_2"/>
    <property type="match status" value="1"/>
</dbReference>
<evidence type="ECO:0000256" key="5">
    <source>
        <dbReference type="PROSITE-ProRule" id="PRU00335"/>
    </source>
</evidence>
<evidence type="ECO:0000259" key="6">
    <source>
        <dbReference type="PROSITE" id="PS50977"/>
    </source>
</evidence>
<dbReference type="Pfam" id="PF13977">
    <property type="entry name" value="TetR_C_6"/>
    <property type="match status" value="1"/>
</dbReference>
<proteinExistence type="predicted"/>
<accession>A0ABW1S637</accession>
<reference evidence="8" key="1">
    <citation type="journal article" date="2019" name="Int. J. Syst. Evol. Microbiol.">
        <title>The Global Catalogue of Microorganisms (GCM) 10K type strain sequencing project: providing services to taxonomists for standard genome sequencing and annotation.</title>
        <authorList>
            <consortium name="The Broad Institute Genomics Platform"/>
            <consortium name="The Broad Institute Genome Sequencing Center for Infectious Disease"/>
            <person name="Wu L."/>
            <person name="Ma J."/>
        </authorList>
    </citation>
    <scope>NUCLEOTIDE SEQUENCE [LARGE SCALE GENOMIC DNA]</scope>
    <source>
        <strain evidence="8">CGMCC-1.15741</strain>
    </source>
</reference>
<dbReference type="InterPro" id="IPR001647">
    <property type="entry name" value="HTH_TetR"/>
</dbReference>
<evidence type="ECO:0000256" key="4">
    <source>
        <dbReference type="ARBA" id="ARBA00023163"/>
    </source>
</evidence>
<dbReference type="Proteomes" id="UP001596303">
    <property type="component" value="Unassembled WGS sequence"/>
</dbReference>
<organism evidence="7 8">
    <name type="scientific">Ponticaulis profundi</name>
    <dbReference type="NCBI Taxonomy" id="2665222"/>
    <lineage>
        <taxon>Bacteria</taxon>
        <taxon>Pseudomonadati</taxon>
        <taxon>Pseudomonadota</taxon>
        <taxon>Alphaproteobacteria</taxon>
        <taxon>Hyphomonadales</taxon>
        <taxon>Hyphomonadaceae</taxon>
        <taxon>Ponticaulis</taxon>
    </lineage>
</organism>
<dbReference type="InterPro" id="IPR039538">
    <property type="entry name" value="BetI_C"/>
</dbReference>
<keyword evidence="8" id="KW-1185">Reference proteome</keyword>
<gene>
    <name evidence="7" type="ORF">ACFQDM_02905</name>
</gene>
<dbReference type="PANTHER" id="PTHR30055:SF234">
    <property type="entry name" value="HTH-TYPE TRANSCRIPTIONAL REGULATOR BETI"/>
    <property type="match status" value="1"/>
</dbReference>
<comment type="caution">
    <text evidence="7">The sequence shown here is derived from an EMBL/GenBank/DDBJ whole genome shotgun (WGS) entry which is preliminary data.</text>
</comment>
<evidence type="ECO:0000256" key="1">
    <source>
        <dbReference type="ARBA" id="ARBA00022491"/>
    </source>
</evidence>
<dbReference type="SUPFAM" id="SSF46689">
    <property type="entry name" value="Homeodomain-like"/>
    <property type="match status" value="1"/>
</dbReference>
<dbReference type="RefSeq" id="WP_377375201.1">
    <property type="nucleotide sequence ID" value="NZ_JBHSSW010000003.1"/>
</dbReference>
<keyword evidence="1" id="KW-0678">Repressor</keyword>
<dbReference type="SUPFAM" id="SSF48498">
    <property type="entry name" value="Tetracyclin repressor-like, C-terminal domain"/>
    <property type="match status" value="1"/>
</dbReference>
<feature type="DNA-binding region" description="H-T-H motif" evidence="5">
    <location>
        <begin position="39"/>
        <end position="58"/>
    </location>
</feature>
<protein>
    <submittedName>
        <fullName evidence="7">TetR/AcrR family transcriptional regulator</fullName>
    </submittedName>
</protein>